<keyword evidence="2" id="KW-0326">Glycosidase</keyword>
<gene>
    <name evidence="4" type="ORF">DX130_01955</name>
</gene>
<feature type="domain" description="Inosine/uridine-preferring nucleoside hydrolase" evidence="3">
    <location>
        <begin position="6"/>
        <end position="295"/>
    </location>
</feature>
<dbReference type="InterPro" id="IPR023186">
    <property type="entry name" value="IUNH"/>
</dbReference>
<evidence type="ECO:0000259" key="3">
    <source>
        <dbReference type="Pfam" id="PF01156"/>
    </source>
</evidence>
<dbReference type="GO" id="GO:0006152">
    <property type="term" value="P:purine nucleoside catabolic process"/>
    <property type="evidence" value="ECO:0007669"/>
    <property type="project" value="TreeGrafter"/>
</dbReference>
<evidence type="ECO:0000256" key="1">
    <source>
        <dbReference type="ARBA" id="ARBA00022801"/>
    </source>
</evidence>
<dbReference type="AlphaFoldDB" id="A0A371PIA7"/>
<proteinExistence type="predicted"/>
<dbReference type="InterPro" id="IPR036452">
    <property type="entry name" value="Ribo_hydro-like"/>
</dbReference>
<dbReference type="Gene3D" id="3.90.245.10">
    <property type="entry name" value="Ribonucleoside hydrolase-like"/>
    <property type="match status" value="1"/>
</dbReference>
<dbReference type="RefSeq" id="WP_116042398.1">
    <property type="nucleotide sequence ID" value="NZ_QUBQ01000001.1"/>
</dbReference>
<comment type="caution">
    <text evidence="4">The sequence shown here is derived from an EMBL/GenBank/DDBJ whole genome shotgun (WGS) entry which is preliminary data.</text>
</comment>
<name>A0A371PIA7_9BACL</name>
<organism evidence="4 5">
    <name type="scientific">Paenibacillus paeoniae</name>
    <dbReference type="NCBI Taxonomy" id="2292705"/>
    <lineage>
        <taxon>Bacteria</taxon>
        <taxon>Bacillati</taxon>
        <taxon>Bacillota</taxon>
        <taxon>Bacilli</taxon>
        <taxon>Bacillales</taxon>
        <taxon>Paenibacillaceae</taxon>
        <taxon>Paenibacillus</taxon>
    </lineage>
</organism>
<reference evidence="4 5" key="1">
    <citation type="submission" date="2018-08" db="EMBL/GenBank/DDBJ databases">
        <title>Paenibacillus sp. M4BSY-1, whole genome shotgun sequence.</title>
        <authorList>
            <person name="Tuo L."/>
        </authorList>
    </citation>
    <scope>NUCLEOTIDE SEQUENCE [LARGE SCALE GENOMIC DNA]</scope>
    <source>
        <strain evidence="4 5">M4BSY-1</strain>
    </source>
</reference>
<dbReference type="PANTHER" id="PTHR12304:SF4">
    <property type="entry name" value="URIDINE NUCLEOSIDASE"/>
    <property type="match status" value="1"/>
</dbReference>
<keyword evidence="1 4" id="KW-0378">Hydrolase</keyword>
<dbReference type="GO" id="GO:0005829">
    <property type="term" value="C:cytosol"/>
    <property type="evidence" value="ECO:0007669"/>
    <property type="project" value="TreeGrafter"/>
</dbReference>
<keyword evidence="5" id="KW-1185">Reference proteome</keyword>
<protein>
    <submittedName>
        <fullName evidence="4">Nucleoside hydrolase</fullName>
    </submittedName>
</protein>
<dbReference type="EMBL" id="QUBQ01000001">
    <property type="protein sequence ID" value="REK75864.1"/>
    <property type="molecule type" value="Genomic_DNA"/>
</dbReference>
<evidence type="ECO:0000313" key="5">
    <source>
        <dbReference type="Proteomes" id="UP000261905"/>
    </source>
</evidence>
<dbReference type="SUPFAM" id="SSF53590">
    <property type="entry name" value="Nucleoside hydrolase"/>
    <property type="match status" value="1"/>
</dbReference>
<dbReference type="GO" id="GO:0008477">
    <property type="term" value="F:purine nucleosidase activity"/>
    <property type="evidence" value="ECO:0007669"/>
    <property type="project" value="TreeGrafter"/>
</dbReference>
<dbReference type="Pfam" id="PF01156">
    <property type="entry name" value="IU_nuc_hydro"/>
    <property type="match status" value="1"/>
</dbReference>
<dbReference type="InterPro" id="IPR001910">
    <property type="entry name" value="Inosine/uridine_hydrolase_dom"/>
</dbReference>
<dbReference type="OrthoDB" id="9797882at2"/>
<evidence type="ECO:0000256" key="2">
    <source>
        <dbReference type="ARBA" id="ARBA00023295"/>
    </source>
</evidence>
<dbReference type="PANTHER" id="PTHR12304">
    <property type="entry name" value="INOSINE-URIDINE PREFERRING NUCLEOSIDE HYDROLASE"/>
    <property type="match status" value="1"/>
</dbReference>
<evidence type="ECO:0000313" key="4">
    <source>
        <dbReference type="EMBL" id="REK75864.1"/>
    </source>
</evidence>
<sequence>MKLHRMILDTDIGTDVDDAMAVALSMFSPEIQVEGITTVYGDVVLRSRMVKKILQMGGREDIKIYAGVEQTLLRNREIWWLGHEGEGILHLDERDQNLDFEEKHAVDFIIETVMNNPGEITLVPIGPLTNIAAAMIREPRIAAHAKEIILMGGVSRIGSNAAELDYYEHNISRDPESASIVFGSGAKIVMVGLDVTRQVLMNRSHLQRLTESGEPLNLVLVKLVERWLEWYKHEYTAMNDPLAVALLINRSFVKTKKMKVHIEYDHRHPTGQTIAQHSDDANVEVCVEVDSEGFMNLLLDRLCSRKS</sequence>
<dbReference type="Proteomes" id="UP000261905">
    <property type="component" value="Unassembled WGS sequence"/>
</dbReference>
<accession>A0A371PIA7</accession>